<evidence type="ECO:0000313" key="1">
    <source>
        <dbReference type="EMBL" id="VTR28489.1"/>
    </source>
</evidence>
<name>A0A4U9U9D6_9SPHI</name>
<dbReference type="EMBL" id="LR590484">
    <property type="protein sequence ID" value="VTR28489.1"/>
    <property type="molecule type" value="Genomic_DNA"/>
</dbReference>
<sequence>MEGKIRDLHQNKHVFMLLLAYHLLHHIQQ</sequence>
<gene>
    <name evidence="1" type="ORF">NCTC11429_00210</name>
</gene>
<protein>
    <submittedName>
        <fullName evidence="1">Uncharacterized protein</fullName>
    </submittedName>
</protein>
<organism evidence="1 2">
    <name type="scientific">Sphingobacterium thalpophilum</name>
    <dbReference type="NCBI Taxonomy" id="259"/>
    <lineage>
        <taxon>Bacteria</taxon>
        <taxon>Pseudomonadati</taxon>
        <taxon>Bacteroidota</taxon>
        <taxon>Sphingobacteriia</taxon>
        <taxon>Sphingobacteriales</taxon>
        <taxon>Sphingobacteriaceae</taxon>
        <taxon>Sphingobacterium</taxon>
    </lineage>
</organism>
<evidence type="ECO:0000313" key="2">
    <source>
        <dbReference type="Proteomes" id="UP000308196"/>
    </source>
</evidence>
<dbReference type="AlphaFoldDB" id="A0A4U9U9D6"/>
<accession>A0A4U9U9D6</accession>
<dbReference type="KEGG" id="stha:NCTC11429_00210"/>
<proteinExistence type="predicted"/>
<dbReference type="Proteomes" id="UP000308196">
    <property type="component" value="Chromosome"/>
</dbReference>
<reference evidence="1 2" key="1">
    <citation type="submission" date="2019-05" db="EMBL/GenBank/DDBJ databases">
        <authorList>
            <consortium name="Pathogen Informatics"/>
        </authorList>
    </citation>
    <scope>NUCLEOTIDE SEQUENCE [LARGE SCALE GENOMIC DNA]</scope>
    <source>
        <strain evidence="1 2">NCTC11429</strain>
    </source>
</reference>